<dbReference type="SMART" id="SM00903">
    <property type="entry name" value="Flavin_Reduct"/>
    <property type="match status" value="1"/>
</dbReference>
<sequence length="189" mass="19799">MSAGSARPTRHDAVDRLAAPVTVLTVCHAGRVHGTTVSSLTTVSQEPLLLTASLQEGSAFAHLALSEGRFAVNVLSSGQGVAARRFADGHRPAGSAQFDGLAWRPDRYSRAPLLEGALAHYACRVRGSFLLGDHEVLLGLVVRADGGPSGAPLLSYGGELVTGTPESTTSSPPYVPDFHDIHPRERTAL</sequence>
<dbReference type="SUPFAM" id="SSF50475">
    <property type="entry name" value="FMN-binding split barrel"/>
    <property type="match status" value="1"/>
</dbReference>
<gene>
    <name evidence="3" type="ORF">ACH49L_39145</name>
</gene>
<evidence type="ECO:0000256" key="1">
    <source>
        <dbReference type="ARBA" id="ARBA00023002"/>
    </source>
</evidence>
<name>A0ABW7VJR8_STROI</name>
<dbReference type="Pfam" id="PF01613">
    <property type="entry name" value="Flavin_Reduct"/>
    <property type="match status" value="1"/>
</dbReference>
<dbReference type="Proteomes" id="UP001611397">
    <property type="component" value="Unassembled WGS sequence"/>
</dbReference>
<dbReference type="InterPro" id="IPR050268">
    <property type="entry name" value="NADH-dep_flavin_reductase"/>
</dbReference>
<dbReference type="PANTHER" id="PTHR30466">
    <property type="entry name" value="FLAVIN REDUCTASE"/>
    <property type="match status" value="1"/>
</dbReference>
<dbReference type="PANTHER" id="PTHR30466:SF1">
    <property type="entry name" value="FMN REDUCTASE (NADH) RUTF"/>
    <property type="match status" value="1"/>
</dbReference>
<dbReference type="RefSeq" id="WP_063807754.1">
    <property type="nucleotide sequence ID" value="NZ_JBIRUT010000025.1"/>
</dbReference>
<protein>
    <submittedName>
        <fullName evidence="3">Flavin reductase family protein</fullName>
        <ecNumber evidence="3">1.-.-.-</ecNumber>
    </submittedName>
</protein>
<dbReference type="EC" id="1.-.-.-" evidence="3"/>
<organism evidence="3 4">
    <name type="scientific">Streptomyces olivaceoviridis</name>
    <name type="common">Streptomyces corchorusii</name>
    <dbReference type="NCBI Taxonomy" id="1921"/>
    <lineage>
        <taxon>Bacteria</taxon>
        <taxon>Bacillati</taxon>
        <taxon>Actinomycetota</taxon>
        <taxon>Actinomycetes</taxon>
        <taxon>Kitasatosporales</taxon>
        <taxon>Streptomycetaceae</taxon>
        <taxon>Streptomyces</taxon>
    </lineage>
</organism>
<evidence type="ECO:0000259" key="2">
    <source>
        <dbReference type="SMART" id="SM00903"/>
    </source>
</evidence>
<dbReference type="InterPro" id="IPR012349">
    <property type="entry name" value="Split_barrel_FMN-bd"/>
</dbReference>
<evidence type="ECO:0000313" key="3">
    <source>
        <dbReference type="EMBL" id="MFI2161610.1"/>
    </source>
</evidence>
<accession>A0ABW7VJR8</accession>
<dbReference type="InterPro" id="IPR002563">
    <property type="entry name" value="Flavin_Rdtase-like_dom"/>
</dbReference>
<keyword evidence="4" id="KW-1185">Reference proteome</keyword>
<evidence type="ECO:0000313" key="4">
    <source>
        <dbReference type="Proteomes" id="UP001611397"/>
    </source>
</evidence>
<dbReference type="Gene3D" id="2.30.110.10">
    <property type="entry name" value="Electron Transport, Fmn-binding Protein, Chain A"/>
    <property type="match status" value="1"/>
</dbReference>
<dbReference type="EMBL" id="JBIRWM010000027">
    <property type="protein sequence ID" value="MFI2161610.1"/>
    <property type="molecule type" value="Genomic_DNA"/>
</dbReference>
<reference evidence="3 4" key="1">
    <citation type="submission" date="2024-10" db="EMBL/GenBank/DDBJ databases">
        <title>The Natural Products Discovery Center: Release of the First 8490 Sequenced Strains for Exploring Actinobacteria Biosynthetic Diversity.</title>
        <authorList>
            <person name="Kalkreuter E."/>
            <person name="Kautsar S.A."/>
            <person name="Yang D."/>
            <person name="Bader C.D."/>
            <person name="Teijaro C.N."/>
            <person name="Fluegel L."/>
            <person name="Davis C.M."/>
            <person name="Simpson J.R."/>
            <person name="Lauterbach L."/>
            <person name="Steele A.D."/>
            <person name="Gui C."/>
            <person name="Meng S."/>
            <person name="Li G."/>
            <person name="Viehrig K."/>
            <person name="Ye F."/>
            <person name="Su P."/>
            <person name="Kiefer A.F."/>
            <person name="Nichols A."/>
            <person name="Cepeda A.J."/>
            <person name="Yan W."/>
            <person name="Fan B."/>
            <person name="Jiang Y."/>
            <person name="Adhikari A."/>
            <person name="Zheng C.-J."/>
            <person name="Schuster L."/>
            <person name="Cowan T.M."/>
            <person name="Smanski M.J."/>
            <person name="Chevrette M.G."/>
            <person name="De Carvalho L.P.S."/>
            <person name="Shen B."/>
        </authorList>
    </citation>
    <scope>NUCLEOTIDE SEQUENCE [LARGE SCALE GENOMIC DNA]</scope>
    <source>
        <strain evidence="3 4">NPDC020295</strain>
    </source>
</reference>
<keyword evidence="1 3" id="KW-0560">Oxidoreductase</keyword>
<comment type="caution">
    <text evidence="3">The sequence shown here is derived from an EMBL/GenBank/DDBJ whole genome shotgun (WGS) entry which is preliminary data.</text>
</comment>
<dbReference type="GO" id="GO:0016491">
    <property type="term" value="F:oxidoreductase activity"/>
    <property type="evidence" value="ECO:0007669"/>
    <property type="project" value="UniProtKB-KW"/>
</dbReference>
<proteinExistence type="predicted"/>
<feature type="domain" description="Flavin reductase like" evidence="2">
    <location>
        <begin position="14"/>
        <end position="162"/>
    </location>
</feature>